<name>A0AAY4AYT3_9TELE</name>
<dbReference type="Proteomes" id="UP000694580">
    <property type="component" value="Chromosome 6"/>
</dbReference>
<reference evidence="8 9" key="1">
    <citation type="submission" date="2020-06" db="EMBL/GenBank/DDBJ databases">
        <authorList>
            <consortium name="Wellcome Sanger Institute Data Sharing"/>
        </authorList>
    </citation>
    <scope>NUCLEOTIDE SEQUENCE [LARGE SCALE GENOMIC DNA]</scope>
</reference>
<evidence type="ECO:0000256" key="4">
    <source>
        <dbReference type="SAM" id="MobiDB-lite"/>
    </source>
</evidence>
<dbReference type="SMART" id="SM00408">
    <property type="entry name" value="IGc2"/>
    <property type="match status" value="3"/>
</dbReference>
<evidence type="ECO:0000313" key="9">
    <source>
        <dbReference type="Proteomes" id="UP000694580"/>
    </source>
</evidence>
<accession>A0AAY4AYT3</accession>
<evidence type="ECO:0000256" key="2">
    <source>
        <dbReference type="ARBA" id="ARBA00023157"/>
    </source>
</evidence>
<feature type="region of interest" description="Disordered" evidence="4">
    <location>
        <begin position="1104"/>
        <end position="1161"/>
    </location>
</feature>
<keyword evidence="2" id="KW-1015">Disulfide bond</keyword>
<dbReference type="InterPro" id="IPR036116">
    <property type="entry name" value="FN3_sf"/>
</dbReference>
<dbReference type="InterPro" id="IPR036179">
    <property type="entry name" value="Ig-like_dom_sf"/>
</dbReference>
<feature type="domain" description="Fibronectin type-III" evidence="7">
    <location>
        <begin position="375"/>
        <end position="471"/>
    </location>
</feature>
<dbReference type="GeneTree" id="ENSGT00940000159193"/>
<dbReference type="SUPFAM" id="SSF49265">
    <property type="entry name" value="Fibronectin type III"/>
    <property type="match status" value="1"/>
</dbReference>
<dbReference type="AlphaFoldDB" id="A0AAY4AYT3"/>
<dbReference type="SUPFAM" id="SSF48726">
    <property type="entry name" value="Immunoglobulin"/>
    <property type="match status" value="3"/>
</dbReference>
<dbReference type="InterPro" id="IPR007110">
    <property type="entry name" value="Ig-like_dom"/>
</dbReference>
<reference evidence="8" key="3">
    <citation type="submission" date="2025-09" db="UniProtKB">
        <authorList>
            <consortium name="Ensembl"/>
        </authorList>
    </citation>
    <scope>IDENTIFICATION</scope>
</reference>
<keyword evidence="1" id="KW-0677">Repeat</keyword>
<keyword evidence="5" id="KW-0732">Signal</keyword>
<feature type="compositionally biased region" description="Gly residues" evidence="4">
    <location>
        <begin position="1108"/>
        <end position="1118"/>
    </location>
</feature>
<dbReference type="Pfam" id="PF00041">
    <property type="entry name" value="fn3"/>
    <property type="match status" value="1"/>
</dbReference>
<evidence type="ECO:0000256" key="1">
    <source>
        <dbReference type="ARBA" id="ARBA00022737"/>
    </source>
</evidence>
<evidence type="ECO:0000256" key="3">
    <source>
        <dbReference type="ARBA" id="ARBA00023319"/>
    </source>
</evidence>
<proteinExistence type="predicted"/>
<dbReference type="FunFam" id="2.60.40.10:FF:000840">
    <property type="entry name" value="Roundabout guidance receptor 4"/>
    <property type="match status" value="1"/>
</dbReference>
<dbReference type="Pfam" id="PF07679">
    <property type="entry name" value="I-set"/>
    <property type="match status" value="2"/>
</dbReference>
<feature type="domain" description="Ig-like" evidence="6">
    <location>
        <begin position="75"/>
        <end position="169"/>
    </location>
</feature>
<keyword evidence="9" id="KW-1185">Reference proteome</keyword>
<dbReference type="FunFam" id="2.60.40.10:FF:000032">
    <property type="entry name" value="palladin isoform X1"/>
    <property type="match status" value="1"/>
</dbReference>
<dbReference type="GeneID" id="114792512"/>
<dbReference type="FunFam" id="2.60.40.10:FF:000026">
    <property type="entry name" value="roundabout homolog 2 isoform X1"/>
    <property type="match status" value="1"/>
</dbReference>
<dbReference type="SMART" id="SM00060">
    <property type="entry name" value="FN3"/>
    <property type="match status" value="2"/>
</dbReference>
<reference evidence="8" key="2">
    <citation type="submission" date="2025-08" db="UniProtKB">
        <authorList>
            <consortium name="Ensembl"/>
        </authorList>
    </citation>
    <scope>IDENTIFICATION</scope>
</reference>
<evidence type="ECO:0000259" key="6">
    <source>
        <dbReference type="PROSITE" id="PS50835"/>
    </source>
</evidence>
<feature type="domain" description="Fibronectin type-III" evidence="7">
    <location>
        <begin position="476"/>
        <end position="574"/>
    </location>
</feature>
<protein>
    <submittedName>
        <fullName evidence="8">Uncharacterized protein</fullName>
    </submittedName>
</protein>
<feature type="compositionally biased region" description="Polar residues" evidence="4">
    <location>
        <begin position="1142"/>
        <end position="1161"/>
    </location>
</feature>
<dbReference type="PROSITE" id="PS50853">
    <property type="entry name" value="FN3"/>
    <property type="match status" value="2"/>
</dbReference>
<feature type="domain" description="Ig-like" evidence="6">
    <location>
        <begin position="177"/>
        <end position="264"/>
    </location>
</feature>
<dbReference type="PROSITE" id="PS50835">
    <property type="entry name" value="IG_LIKE"/>
    <property type="match status" value="3"/>
</dbReference>
<evidence type="ECO:0000313" key="8">
    <source>
        <dbReference type="Ensembl" id="ENSDCDP00010013927.1"/>
    </source>
</evidence>
<dbReference type="SMART" id="SM00409">
    <property type="entry name" value="IG"/>
    <property type="match status" value="3"/>
</dbReference>
<dbReference type="RefSeq" id="XP_028839567.1">
    <property type="nucleotide sequence ID" value="XM_028983734.1"/>
</dbReference>
<feature type="region of interest" description="Disordered" evidence="4">
    <location>
        <begin position="40"/>
        <end position="63"/>
    </location>
</feature>
<evidence type="ECO:0000256" key="5">
    <source>
        <dbReference type="SAM" id="SignalP"/>
    </source>
</evidence>
<dbReference type="CDD" id="cd00063">
    <property type="entry name" value="FN3"/>
    <property type="match status" value="1"/>
</dbReference>
<gene>
    <name evidence="8" type="primary">ROBO4</name>
</gene>
<dbReference type="FunFam" id="2.60.40.10:FF:002655">
    <property type="entry name" value="Roundabout-like protein 4"/>
    <property type="match status" value="1"/>
</dbReference>
<dbReference type="InterPro" id="IPR013783">
    <property type="entry name" value="Ig-like_fold"/>
</dbReference>
<dbReference type="InterPro" id="IPR013098">
    <property type="entry name" value="Ig_I-set"/>
</dbReference>
<organism evidence="8 9">
    <name type="scientific">Denticeps clupeoides</name>
    <name type="common">denticle herring</name>
    <dbReference type="NCBI Taxonomy" id="299321"/>
    <lineage>
        <taxon>Eukaryota</taxon>
        <taxon>Metazoa</taxon>
        <taxon>Chordata</taxon>
        <taxon>Craniata</taxon>
        <taxon>Vertebrata</taxon>
        <taxon>Euteleostomi</taxon>
        <taxon>Actinopterygii</taxon>
        <taxon>Neopterygii</taxon>
        <taxon>Teleostei</taxon>
        <taxon>Clupei</taxon>
        <taxon>Clupeiformes</taxon>
        <taxon>Denticipitoidei</taxon>
        <taxon>Denticipitidae</taxon>
        <taxon>Denticeps</taxon>
    </lineage>
</organism>
<dbReference type="InterPro" id="IPR003961">
    <property type="entry name" value="FN3_dom"/>
</dbReference>
<dbReference type="FunFam" id="2.60.40.10:FF:000065">
    <property type="entry name" value="roundabout homolog 1 isoform X3"/>
    <property type="match status" value="1"/>
</dbReference>
<feature type="signal peptide" evidence="5">
    <location>
        <begin position="1"/>
        <end position="19"/>
    </location>
</feature>
<keyword evidence="3" id="KW-0393">Immunoglobulin domain</keyword>
<evidence type="ECO:0000259" key="7">
    <source>
        <dbReference type="PROSITE" id="PS50853"/>
    </source>
</evidence>
<dbReference type="Gene3D" id="2.60.40.10">
    <property type="entry name" value="Immunoglobulins"/>
    <property type="match status" value="5"/>
</dbReference>
<feature type="chain" id="PRO_5044211750" evidence="5">
    <location>
        <begin position="20"/>
        <end position="1161"/>
    </location>
</feature>
<sequence length="1161" mass="126207">MRVGAWLLWVSWLLTWAEASRQCKCQCTCLQEGTSGEGLVNQSKGAPRHHEAHQHHKARAHRRRGFKLRTNESIPRIVHHPSDVVVKVGNPATLSCRAEGNPEPAIEWLRNGLPLDPDKLEGQSRPIVLSEGSLFFLSVVPGRKGHSHEGVYACVARNSAGKATSRNASLHIAALREEFQVQPGNVEVAVGEVAVMNCSPPVGHPEPNVVWKKDGVLINRTDDHYTQLNGKLIVAPARKTDAGVYICVASNTVGVRESRAARLSVLAKPVLVHKPENVSVKVGEAAQFFCEAEGDPMPAVEWSSEQGPLPNGRYLINPDKSLQIHYVTEQDAGKYTCTAVNEVGMISYSAELFVEDASRTLTRDLHKELSVLRVELDSVAVMTTSSSMTQVRWRLQSSATQPHFLDGFEVLYRSLLPASSDWAAKKVPVPSFQTPIGPLKRGYKYEFKVRPYGRGLYGRESNTKHLRVPETVPSAPPQGITITMPADRNDTVHLSWDPPPHDAHNGIIQGYQVWCVQSDDQQFFNWTVDSGTHSLDIGMLHPGRPYWVRVAAVNGAGIGVQSDPHRLLIETKQAVSPQLGGSGAMAHILAVVREPVFIGSVGALLCCIVMVTTVCLCRHHSQPSDLKHRNRKAPGLYRLASEDLIIKHRMAAPDSPWISGAWRPAPCKDQYQGLWTQSQDILGSQKSTLPVTQKKDPGHLEAVVPIVPDSCGVYGTFYVDLSGNKLKTFNSPARCPKRPHCNAAQNCETVCIPPTVHDPEVTTDEQVLPWKRALPAQPNMGVLKESWEKNQKRELHAVNSAPLVPVHQQALVVRNASGAHHQPSGAFKQTGSPRILHYSASLHLVDMLPTPPPLPIDDTLSLSSEEGSTRSTKLTVDAGSLQSVCTASAIRGPVTISGCPSFPSPTYSRLSTASFCLSADTDIDVDTDLDLDQNTTLSTQGAAQYLELSPRADRHSTLSDAVPRPFSPTPTFGYICGPSELEDVNERQEKVKLRSTPSSCCSEWEGSLWNGWGSASGSNMASARTSLISSSDGSFMNDANFARVLAMTAESMTGGTFSDFTPPASPLSGLFPTQDCFGEVAPLPVWDWSMAWVEEMEAQYRQSQAGVGSTGGAVGGARRGATRGPVDLNSAPGRWGCLPNNRPGSQKVSSHQSPSTHISPY</sequence>
<dbReference type="InterPro" id="IPR003598">
    <property type="entry name" value="Ig_sub2"/>
</dbReference>
<dbReference type="Ensembl" id="ENSDCDT00010014692.1">
    <property type="protein sequence ID" value="ENSDCDP00010013927.1"/>
    <property type="gene ID" value="ENSDCDG00010006402.1"/>
</dbReference>
<dbReference type="Pfam" id="PF13927">
    <property type="entry name" value="Ig_3"/>
    <property type="match status" value="1"/>
</dbReference>
<dbReference type="InterPro" id="IPR003599">
    <property type="entry name" value="Ig_sub"/>
</dbReference>
<feature type="domain" description="Ig-like" evidence="6">
    <location>
        <begin position="269"/>
        <end position="353"/>
    </location>
</feature>
<dbReference type="PANTHER" id="PTHR44170:SF11">
    <property type="entry name" value="ROUNDABOUT HOMOLOG 4"/>
    <property type="match status" value="1"/>
</dbReference>
<feature type="compositionally biased region" description="Basic residues" evidence="4">
    <location>
        <begin position="46"/>
        <end position="63"/>
    </location>
</feature>
<dbReference type="GO" id="GO:0098609">
    <property type="term" value="P:cell-cell adhesion"/>
    <property type="evidence" value="ECO:0007669"/>
    <property type="project" value="TreeGrafter"/>
</dbReference>
<dbReference type="PANTHER" id="PTHR44170">
    <property type="entry name" value="PROTEIN SIDEKICK"/>
    <property type="match status" value="1"/>
</dbReference>